<evidence type="ECO:0000256" key="3">
    <source>
        <dbReference type="ARBA" id="ARBA00022692"/>
    </source>
</evidence>
<evidence type="ECO:0000256" key="2">
    <source>
        <dbReference type="ARBA" id="ARBA00022475"/>
    </source>
</evidence>
<accession>F7WYZ1</accession>
<evidence type="ECO:0000313" key="7">
    <source>
        <dbReference type="EMBL" id="AEH39641.1"/>
    </source>
</evidence>
<dbReference type="GO" id="GO:0016020">
    <property type="term" value="C:membrane"/>
    <property type="evidence" value="ECO:0007669"/>
    <property type="project" value="InterPro"/>
</dbReference>
<keyword evidence="4 6" id="KW-1133">Transmembrane helix</keyword>
<keyword evidence="5 6" id="KW-0472">Membrane</keyword>
<dbReference type="HOGENOM" id="CLU_2435118_0_0_6"/>
<feature type="transmembrane region" description="Helical" evidence="6">
    <location>
        <begin position="6"/>
        <end position="28"/>
    </location>
</feature>
<keyword evidence="8" id="KW-1185">Reference proteome</keyword>
<dbReference type="Pfam" id="PF04347">
    <property type="entry name" value="FliO"/>
    <property type="match status" value="1"/>
</dbReference>
<keyword evidence="2" id="KW-1003">Cell membrane</keyword>
<sequence>MTNNQLIYHFTHALLYVLVIIFVIFFLYKTINNFKNIEQDEAIYIVDRIYLNSSHFICVVKIYNKNFVLAVTPYKITILHISSKLKKHSD</sequence>
<evidence type="ECO:0000256" key="5">
    <source>
        <dbReference type="ARBA" id="ARBA00023136"/>
    </source>
</evidence>
<reference evidence="7 8" key="1">
    <citation type="journal article" date="2011" name="Appl. Environ. Microbiol.">
        <title>The genome of Buchnera aphidicola from the aphid Cinara tujafilina provides new clues about the evolutionary history of metabolic losses in bacterial endosymbionts.</title>
        <authorList>
            <person name="Lamelas A."/>
            <person name="Gosalbes M.J."/>
            <person name="Moya A."/>
            <person name="Latorre A."/>
        </authorList>
    </citation>
    <scope>NUCLEOTIDE SEQUENCE [LARGE SCALE GENOMIC DNA]</scope>
    <source>
        <strain evidence="8">Cinara tujafilina</strain>
    </source>
</reference>
<name>F7WYZ1_9GAMM</name>
<evidence type="ECO:0000313" key="8">
    <source>
        <dbReference type="Proteomes" id="UP000006811"/>
    </source>
</evidence>
<dbReference type="EMBL" id="CP001817">
    <property type="protein sequence ID" value="AEH39641.1"/>
    <property type="molecule type" value="Genomic_DNA"/>
</dbReference>
<organism evidence="7 8">
    <name type="scientific">Buchnera aphidicola</name>
    <name type="common">Cinara tujafilina</name>
    <dbReference type="NCBI Taxonomy" id="261317"/>
    <lineage>
        <taxon>Bacteria</taxon>
        <taxon>Pseudomonadati</taxon>
        <taxon>Pseudomonadota</taxon>
        <taxon>Gammaproteobacteria</taxon>
        <taxon>Enterobacterales</taxon>
        <taxon>Erwiniaceae</taxon>
        <taxon>Buchnera</taxon>
    </lineage>
</organism>
<dbReference type="InterPro" id="IPR022781">
    <property type="entry name" value="Flagellar_biosynth_FliO"/>
</dbReference>
<comment type="subcellular location">
    <subcellularLocation>
        <location evidence="1">Cell membrane</location>
    </subcellularLocation>
</comment>
<gene>
    <name evidence="7" type="primary">fliO</name>
    <name evidence="7" type="ORF">BCTU_048</name>
</gene>
<dbReference type="GO" id="GO:0044781">
    <property type="term" value="P:bacterial-type flagellum organization"/>
    <property type="evidence" value="ECO:0007669"/>
    <property type="project" value="InterPro"/>
</dbReference>
<evidence type="ECO:0000256" key="4">
    <source>
        <dbReference type="ARBA" id="ARBA00022989"/>
    </source>
</evidence>
<dbReference type="AlphaFoldDB" id="F7WYZ1"/>
<dbReference type="OrthoDB" id="6554121at2"/>
<dbReference type="STRING" id="261317.BCTU_048"/>
<keyword evidence="3 6" id="KW-0812">Transmembrane</keyword>
<protein>
    <submittedName>
        <fullName evidence="7">Type III protein export, membrane component</fullName>
    </submittedName>
</protein>
<dbReference type="Proteomes" id="UP000006811">
    <property type="component" value="Chromosome"/>
</dbReference>
<evidence type="ECO:0000256" key="1">
    <source>
        <dbReference type="ARBA" id="ARBA00004236"/>
    </source>
</evidence>
<proteinExistence type="predicted"/>
<evidence type="ECO:0000256" key="6">
    <source>
        <dbReference type="SAM" id="Phobius"/>
    </source>
</evidence>
<dbReference type="KEGG" id="baj:BCTU_048"/>